<evidence type="ECO:0000256" key="1">
    <source>
        <dbReference type="ARBA" id="ARBA00004733"/>
    </source>
</evidence>
<dbReference type="InterPro" id="IPR013785">
    <property type="entry name" value="Aldolase_TIM"/>
</dbReference>
<dbReference type="HAMAP" id="MF_00131">
    <property type="entry name" value="Trp_synth_alpha"/>
    <property type="match status" value="1"/>
</dbReference>
<dbReference type="Proteomes" id="UP000177583">
    <property type="component" value="Unassembled WGS sequence"/>
</dbReference>
<evidence type="ECO:0000256" key="7">
    <source>
        <dbReference type="ARBA" id="ARBA00049047"/>
    </source>
</evidence>
<dbReference type="InterPro" id="IPR011060">
    <property type="entry name" value="RibuloseP-bd_barrel"/>
</dbReference>
<comment type="similarity">
    <text evidence="8 9">Belongs to the TrpA family.</text>
</comment>
<dbReference type="Gene3D" id="3.20.20.70">
    <property type="entry name" value="Aldolase class I"/>
    <property type="match status" value="1"/>
</dbReference>
<feature type="active site" description="Proton acceptor" evidence="8">
    <location>
        <position position="58"/>
    </location>
</feature>
<dbReference type="AlphaFoldDB" id="A0A1F6GQ01"/>
<evidence type="ECO:0000256" key="4">
    <source>
        <dbReference type="ARBA" id="ARBA00022822"/>
    </source>
</evidence>
<dbReference type="SUPFAM" id="SSF51366">
    <property type="entry name" value="Ribulose-phoshate binding barrel"/>
    <property type="match status" value="1"/>
</dbReference>
<dbReference type="Pfam" id="PF00290">
    <property type="entry name" value="Trp_syntA"/>
    <property type="match status" value="1"/>
</dbReference>
<comment type="pathway">
    <text evidence="1 8">Amino-acid biosynthesis; L-tryptophan biosynthesis; L-tryptophan from chorismate: step 5/5.</text>
</comment>
<dbReference type="PANTHER" id="PTHR43406">
    <property type="entry name" value="TRYPTOPHAN SYNTHASE, ALPHA CHAIN"/>
    <property type="match status" value="1"/>
</dbReference>
<sequence length="254" mass="27674">MLETKIRAELQTKPILLMTHLVLGYPSFEENEKVIGAMAQAGVELVELQIPFSEPSADGPVIVNANAESLAKGTKVEQCFEFAAKMTGLYPKVGFLFMTYTNILFARGMDQFLERSLAAGLQGFIIPDLPIEESQDWRRNCHKAQMANVLIMTPTSTEARLKEIGQASTGLVYSVGRRGVTGLKTQFDLGLEAQIRRFKAATKLPLALGFGVKSPEDVAFLSGKADLAVIGSKLIELHQEAGVEAVGRFLGSLR</sequence>
<accession>A0A1F6GQ01</accession>
<keyword evidence="3 8" id="KW-0028">Amino-acid biosynthesis</keyword>
<comment type="function">
    <text evidence="8">The alpha subunit is responsible for the aldol cleavage of indoleglycerol phosphate to indole and glyceraldehyde 3-phosphate.</text>
</comment>
<keyword evidence="4 8" id="KW-0822">Tryptophan biosynthesis</keyword>
<evidence type="ECO:0000256" key="2">
    <source>
        <dbReference type="ARBA" id="ARBA00011270"/>
    </source>
</evidence>
<organism evidence="10 11">
    <name type="scientific">Candidatus Lambdaproteobacteria bacterium RIFOXYD2_FULL_56_26</name>
    <dbReference type="NCBI Taxonomy" id="1817773"/>
    <lineage>
        <taxon>Bacteria</taxon>
        <taxon>Pseudomonadati</taxon>
        <taxon>Pseudomonadota</taxon>
        <taxon>Candidatus Lambdaproteobacteria</taxon>
    </lineage>
</organism>
<comment type="catalytic activity">
    <reaction evidence="7 8">
        <text>(1S,2R)-1-C-(indol-3-yl)glycerol 3-phosphate + L-serine = D-glyceraldehyde 3-phosphate + L-tryptophan + H2O</text>
        <dbReference type="Rhea" id="RHEA:10532"/>
        <dbReference type="ChEBI" id="CHEBI:15377"/>
        <dbReference type="ChEBI" id="CHEBI:33384"/>
        <dbReference type="ChEBI" id="CHEBI:57912"/>
        <dbReference type="ChEBI" id="CHEBI:58866"/>
        <dbReference type="ChEBI" id="CHEBI:59776"/>
        <dbReference type="EC" id="4.2.1.20"/>
    </reaction>
</comment>
<dbReference type="InterPro" id="IPR002028">
    <property type="entry name" value="Trp_synthase_suA"/>
</dbReference>
<keyword evidence="6 8" id="KW-0456">Lyase</keyword>
<feature type="active site" description="Proton acceptor" evidence="8">
    <location>
        <position position="47"/>
    </location>
</feature>
<comment type="caution">
    <text evidence="10">The sequence shown here is derived from an EMBL/GenBank/DDBJ whole genome shotgun (WGS) entry which is preliminary data.</text>
</comment>
<evidence type="ECO:0000256" key="3">
    <source>
        <dbReference type="ARBA" id="ARBA00022605"/>
    </source>
</evidence>
<evidence type="ECO:0000256" key="6">
    <source>
        <dbReference type="ARBA" id="ARBA00023239"/>
    </source>
</evidence>
<dbReference type="EC" id="4.2.1.20" evidence="8"/>
<dbReference type="UniPathway" id="UPA00035">
    <property type="reaction ID" value="UER00044"/>
</dbReference>
<dbReference type="CDD" id="cd04724">
    <property type="entry name" value="Tryptophan_synthase_alpha"/>
    <property type="match status" value="1"/>
</dbReference>
<gene>
    <name evidence="8" type="primary">trpA</name>
    <name evidence="10" type="ORF">A2557_05570</name>
</gene>
<reference evidence="10 11" key="1">
    <citation type="journal article" date="2016" name="Nat. Commun.">
        <title>Thousands of microbial genomes shed light on interconnected biogeochemical processes in an aquifer system.</title>
        <authorList>
            <person name="Anantharaman K."/>
            <person name="Brown C.T."/>
            <person name="Hug L.A."/>
            <person name="Sharon I."/>
            <person name="Castelle C.J."/>
            <person name="Probst A.J."/>
            <person name="Thomas B.C."/>
            <person name="Singh A."/>
            <person name="Wilkins M.J."/>
            <person name="Karaoz U."/>
            <person name="Brodie E.L."/>
            <person name="Williams K.H."/>
            <person name="Hubbard S.S."/>
            <person name="Banfield J.F."/>
        </authorList>
    </citation>
    <scope>NUCLEOTIDE SEQUENCE [LARGE SCALE GENOMIC DNA]</scope>
</reference>
<evidence type="ECO:0000256" key="9">
    <source>
        <dbReference type="RuleBase" id="RU003662"/>
    </source>
</evidence>
<evidence type="ECO:0000313" key="11">
    <source>
        <dbReference type="Proteomes" id="UP000177583"/>
    </source>
</evidence>
<evidence type="ECO:0000256" key="8">
    <source>
        <dbReference type="HAMAP-Rule" id="MF_00131"/>
    </source>
</evidence>
<dbReference type="GO" id="GO:0004834">
    <property type="term" value="F:tryptophan synthase activity"/>
    <property type="evidence" value="ECO:0007669"/>
    <property type="project" value="UniProtKB-UniRule"/>
</dbReference>
<dbReference type="EMBL" id="MFNF01000048">
    <property type="protein sequence ID" value="OGH00200.1"/>
    <property type="molecule type" value="Genomic_DNA"/>
</dbReference>
<evidence type="ECO:0000256" key="5">
    <source>
        <dbReference type="ARBA" id="ARBA00023141"/>
    </source>
</evidence>
<protein>
    <recommendedName>
        <fullName evidence="8">Tryptophan synthase alpha chain</fullName>
        <ecNumber evidence="8">4.2.1.20</ecNumber>
    </recommendedName>
</protein>
<evidence type="ECO:0000313" key="10">
    <source>
        <dbReference type="EMBL" id="OGH00200.1"/>
    </source>
</evidence>
<comment type="subunit">
    <text evidence="2 8">Tetramer of two alpha and two beta chains.</text>
</comment>
<dbReference type="PANTHER" id="PTHR43406:SF1">
    <property type="entry name" value="TRYPTOPHAN SYNTHASE ALPHA CHAIN, CHLOROPLASTIC"/>
    <property type="match status" value="1"/>
</dbReference>
<name>A0A1F6GQ01_9PROT</name>
<dbReference type="NCBIfam" id="TIGR00262">
    <property type="entry name" value="trpA"/>
    <property type="match status" value="1"/>
</dbReference>
<dbReference type="GO" id="GO:0005829">
    <property type="term" value="C:cytosol"/>
    <property type="evidence" value="ECO:0007669"/>
    <property type="project" value="TreeGrafter"/>
</dbReference>
<proteinExistence type="inferred from homology"/>
<keyword evidence="5 8" id="KW-0057">Aromatic amino acid biosynthesis</keyword>